<dbReference type="Proteomes" id="UP000247702">
    <property type="component" value="Unassembled WGS sequence"/>
</dbReference>
<evidence type="ECO:0000313" key="2">
    <source>
        <dbReference type="EMBL" id="GBC08067.1"/>
    </source>
</evidence>
<reference evidence="2 3" key="1">
    <citation type="submission" date="2017-11" db="EMBL/GenBank/DDBJ databases">
        <title>The genome of Rhizophagus clarus HR1 reveals common genetic basis of auxotrophy among arbuscular mycorrhizal fungi.</title>
        <authorList>
            <person name="Kobayashi Y."/>
        </authorList>
    </citation>
    <scope>NUCLEOTIDE SEQUENCE [LARGE SCALE GENOMIC DNA]</scope>
    <source>
        <strain evidence="2 3">HR1</strain>
    </source>
</reference>
<organism evidence="2 3">
    <name type="scientific">Rhizophagus clarus</name>
    <dbReference type="NCBI Taxonomy" id="94130"/>
    <lineage>
        <taxon>Eukaryota</taxon>
        <taxon>Fungi</taxon>
        <taxon>Fungi incertae sedis</taxon>
        <taxon>Mucoromycota</taxon>
        <taxon>Glomeromycotina</taxon>
        <taxon>Glomeromycetes</taxon>
        <taxon>Glomerales</taxon>
        <taxon>Glomeraceae</taxon>
        <taxon>Rhizophagus</taxon>
    </lineage>
</organism>
<name>A0A2Z6SM37_9GLOM</name>
<evidence type="ECO:0000256" key="1">
    <source>
        <dbReference type="SAM" id="MobiDB-lite"/>
    </source>
</evidence>
<proteinExistence type="predicted"/>
<dbReference type="STRING" id="94130.A0A2Z6SM37"/>
<feature type="region of interest" description="Disordered" evidence="1">
    <location>
        <begin position="116"/>
        <end position="135"/>
    </location>
</feature>
<accession>A0A2Z6SM37</accession>
<protein>
    <submittedName>
        <fullName evidence="2">Uncharacterized protein</fullName>
    </submittedName>
</protein>
<sequence length="135" mass="15715">MLSKTRQLKLTKSLYVYRPVISLRYVGNDIQRTSKTNSDIQGQSTQITDKNINSILSQTDKLNTWSNFFVSVPQNDASNSNKLSGQALKRYFKQFVKEKENHILEDNLKIEINRVKPKEEEQSKSKHINYSNQHP</sequence>
<comment type="caution">
    <text evidence="2">The sequence shown here is derived from an EMBL/GenBank/DDBJ whole genome shotgun (WGS) entry which is preliminary data.</text>
</comment>
<evidence type="ECO:0000313" key="3">
    <source>
        <dbReference type="Proteomes" id="UP000247702"/>
    </source>
</evidence>
<gene>
    <name evidence="2" type="ORF">RclHR1_00790017</name>
</gene>
<keyword evidence="3" id="KW-1185">Reference proteome</keyword>
<dbReference type="EMBL" id="BEXD01004192">
    <property type="protein sequence ID" value="GBC08067.1"/>
    <property type="molecule type" value="Genomic_DNA"/>
</dbReference>
<dbReference type="AlphaFoldDB" id="A0A2Z6SM37"/>